<gene>
    <name evidence="2" type="ORF">CW895_13660</name>
</gene>
<comment type="caution">
    <text evidence="2">The sequence shown here is derived from an EMBL/GenBank/DDBJ whole genome shotgun (WGS) entry which is preliminary data.</text>
</comment>
<organism evidence="2 3">
    <name type="scientific">Listeria monocytogenes</name>
    <dbReference type="NCBI Taxonomy" id="1639"/>
    <lineage>
        <taxon>Bacteria</taxon>
        <taxon>Bacillati</taxon>
        <taxon>Bacillota</taxon>
        <taxon>Bacilli</taxon>
        <taxon>Bacillales</taxon>
        <taxon>Listeriaceae</taxon>
        <taxon>Listeria</taxon>
    </lineage>
</organism>
<dbReference type="Proteomes" id="UP000524387">
    <property type="component" value="Unassembled WGS sequence"/>
</dbReference>
<evidence type="ECO:0000313" key="3">
    <source>
        <dbReference type="Proteomes" id="UP000524387"/>
    </source>
</evidence>
<dbReference type="RefSeq" id="WP_070033916.1">
    <property type="nucleotide sequence ID" value="NZ_CP090057.1"/>
</dbReference>
<protein>
    <recommendedName>
        <fullName evidence="4">DnaD domain protein</fullName>
    </recommendedName>
</protein>
<sequence length="276" mass="32588">MDGWIKLHRSILESETYNCLSLHQKIIMIEILLRTNFTSGFWFDKKTGRKIKIKPGQLITSVNKIKIDWLKNEKQISDKKIRNTLVKLQKLGFLSIQTTNAYTLLTICKYTDYQQDETKEGEHKDKQRANEGQAEGKQKASKGQQYKKEKKEKNNSNPRTNKFDEIHLQIANTFVQEIKKNIPQFRQPNLETWANNIRLMMEKDNRTQAQIEYLIKWVQQDDFEMVNVLSPVKLRKRFDALVLKAKNDYNKKNGSQSGRQQQNQALLERMKQDEPI</sequence>
<feature type="region of interest" description="Disordered" evidence="1">
    <location>
        <begin position="249"/>
        <end position="276"/>
    </location>
</feature>
<dbReference type="EMBL" id="AABEKN010000006">
    <property type="protein sequence ID" value="EAG9354840.1"/>
    <property type="molecule type" value="Genomic_DNA"/>
</dbReference>
<reference evidence="2 3" key="1">
    <citation type="submission" date="2019-04" db="EMBL/GenBank/DDBJ databases">
        <authorList>
            <consortium name="GenomeTrakr network: Whole genome sequencing for foodborne pathogen traceback"/>
        </authorList>
    </citation>
    <scope>NUCLEOTIDE SEQUENCE [LARGE SCALE GENOMIC DNA]</scope>
    <source>
        <strain evidence="2 3">CFSAN072502</strain>
    </source>
</reference>
<feature type="compositionally biased region" description="Basic and acidic residues" evidence="1">
    <location>
        <begin position="118"/>
        <end position="138"/>
    </location>
</feature>
<evidence type="ECO:0008006" key="4">
    <source>
        <dbReference type="Google" id="ProtNLM"/>
    </source>
</evidence>
<proteinExistence type="predicted"/>
<accession>A0A823IZS4</accession>
<evidence type="ECO:0000256" key="1">
    <source>
        <dbReference type="SAM" id="MobiDB-lite"/>
    </source>
</evidence>
<dbReference type="AlphaFoldDB" id="A0A823IZS4"/>
<feature type="region of interest" description="Disordered" evidence="1">
    <location>
        <begin position="118"/>
        <end position="163"/>
    </location>
</feature>
<evidence type="ECO:0000313" key="2">
    <source>
        <dbReference type="EMBL" id="EAG9354840.1"/>
    </source>
</evidence>
<name>A0A823IZS4_LISMN</name>
<feature type="compositionally biased region" description="Low complexity" evidence="1">
    <location>
        <begin position="252"/>
        <end position="264"/>
    </location>
</feature>